<evidence type="ECO:0000313" key="10">
    <source>
        <dbReference type="EMBL" id="AEJ18866.1"/>
    </source>
</evidence>
<proteinExistence type="inferred from homology"/>
<dbReference type="Proteomes" id="UP000000503">
    <property type="component" value="Chromosome"/>
</dbReference>
<sequence>MVVDSSAILAILLGESDADLYIDALCSGERLLISAVNHLEVAIVIEARKGAIGGESLHSLMTHSGIEVLPLDASQAEIALAAWRTYGKGRHPAALNLGDCAAYALAKTLNQPLLYKGDDFSKTDIVAWKER</sequence>
<dbReference type="AlphaFoldDB" id="F8EYS0"/>
<evidence type="ECO:0000256" key="8">
    <source>
        <dbReference type="HAMAP-Rule" id="MF_00265"/>
    </source>
</evidence>
<dbReference type="InterPro" id="IPR022907">
    <property type="entry name" value="VapC_family"/>
</dbReference>
<keyword evidence="3 8" id="KW-0540">Nuclease</keyword>
<dbReference type="STRING" id="744872.Spica_0712"/>
<keyword evidence="5 8" id="KW-0378">Hydrolase</keyword>
<evidence type="ECO:0000256" key="1">
    <source>
        <dbReference type="ARBA" id="ARBA00001946"/>
    </source>
</evidence>
<dbReference type="CDD" id="cd09871">
    <property type="entry name" value="PIN_MtVapC28-VapC30-like"/>
    <property type="match status" value="1"/>
</dbReference>
<organism evidence="10 11">
    <name type="scientific">Gracilinema caldarium (strain ATCC 51460 / DSM 7334 / H1)</name>
    <name type="common">Treponema caldarium</name>
    <dbReference type="NCBI Taxonomy" id="744872"/>
    <lineage>
        <taxon>Bacteria</taxon>
        <taxon>Pseudomonadati</taxon>
        <taxon>Spirochaetota</taxon>
        <taxon>Spirochaetia</taxon>
        <taxon>Spirochaetales</taxon>
        <taxon>Breznakiellaceae</taxon>
        <taxon>Gracilinema</taxon>
    </lineage>
</organism>
<evidence type="ECO:0000256" key="5">
    <source>
        <dbReference type="ARBA" id="ARBA00022801"/>
    </source>
</evidence>
<feature type="binding site" evidence="8">
    <location>
        <position position="4"/>
    </location>
    <ligand>
        <name>Mg(2+)</name>
        <dbReference type="ChEBI" id="CHEBI:18420"/>
    </ligand>
</feature>
<dbReference type="EC" id="3.1.-.-" evidence="8"/>
<keyword evidence="2 8" id="KW-1277">Toxin-antitoxin system</keyword>
<dbReference type="Gene3D" id="3.40.50.1010">
    <property type="entry name" value="5'-nuclease"/>
    <property type="match status" value="1"/>
</dbReference>
<evidence type="ECO:0000256" key="2">
    <source>
        <dbReference type="ARBA" id="ARBA00022649"/>
    </source>
</evidence>
<evidence type="ECO:0000256" key="4">
    <source>
        <dbReference type="ARBA" id="ARBA00022723"/>
    </source>
</evidence>
<protein>
    <recommendedName>
        <fullName evidence="8">Ribonuclease VapC</fullName>
        <shortName evidence="8">RNase VapC</shortName>
        <ecNumber evidence="8">3.1.-.-</ecNumber>
    </recommendedName>
    <alternativeName>
        <fullName evidence="8">Toxin VapC</fullName>
    </alternativeName>
</protein>
<dbReference type="eggNOG" id="COG3742">
    <property type="taxonomic scope" value="Bacteria"/>
</dbReference>
<feature type="domain" description="PIN" evidence="9">
    <location>
        <begin position="1"/>
        <end position="124"/>
    </location>
</feature>
<dbReference type="InterPro" id="IPR050556">
    <property type="entry name" value="Type_II_TA_system_RNase"/>
</dbReference>
<dbReference type="EMBL" id="CP002868">
    <property type="protein sequence ID" value="AEJ18866.1"/>
    <property type="molecule type" value="Genomic_DNA"/>
</dbReference>
<dbReference type="HOGENOM" id="CLU_144760_0_0_12"/>
<evidence type="ECO:0000256" key="6">
    <source>
        <dbReference type="ARBA" id="ARBA00022842"/>
    </source>
</evidence>
<dbReference type="OrthoDB" id="32625at2"/>
<evidence type="ECO:0000256" key="3">
    <source>
        <dbReference type="ARBA" id="ARBA00022722"/>
    </source>
</evidence>
<keyword evidence="11" id="KW-1185">Reference proteome</keyword>
<dbReference type="InterPro" id="IPR002716">
    <property type="entry name" value="PIN_dom"/>
</dbReference>
<evidence type="ECO:0000313" key="11">
    <source>
        <dbReference type="Proteomes" id="UP000000503"/>
    </source>
</evidence>
<reference evidence="11" key="1">
    <citation type="journal article" date="2013" name="Stand. Genomic Sci.">
        <title>Genome sequence of the thermophilic fresh-water bacterium Spirochaeta caldaria type strain (H1(T)), reclassification of Spirochaeta caldaria, Spirochaeta stenostrepta, and Spirochaeta zuelzerae in the genus Treponema as Treponema caldaria comb. nov., Treponema stenostrepta comb. nov., and Treponema zuelzerae comb. nov., and emendation of the genus Treponema.</title>
        <authorList>
            <person name="Abt B."/>
            <person name="Goker M."/>
            <person name="Scheuner C."/>
            <person name="Han C."/>
            <person name="Lu M."/>
            <person name="Misra M."/>
            <person name="Lapidus A."/>
            <person name="Nolan M."/>
            <person name="Lucas S."/>
            <person name="Hammon N."/>
            <person name="Deshpande S."/>
            <person name="Cheng J.F."/>
            <person name="Tapia R."/>
            <person name="Goodwin L.A."/>
            <person name="Pitluck S."/>
            <person name="Liolios K."/>
            <person name="Pagani I."/>
            <person name="Ivanova N."/>
            <person name="Mavromatis K."/>
            <person name="Mikhailova N."/>
            <person name="Huntemann M."/>
            <person name="Pati A."/>
            <person name="Chen A."/>
            <person name="Palaniappan K."/>
            <person name="Land M."/>
            <person name="Hauser L."/>
            <person name="Jeffries C.D."/>
            <person name="Rohde M."/>
            <person name="Spring S."/>
            <person name="Gronow S."/>
            <person name="Detter J.C."/>
            <person name="Bristow J."/>
            <person name="Eisen J.A."/>
            <person name="Markowitz V."/>
            <person name="Hugenholtz P."/>
            <person name="Kyrpides N.C."/>
            <person name="Woyke T."/>
            <person name="Klenk H.P."/>
        </authorList>
    </citation>
    <scope>NUCLEOTIDE SEQUENCE</scope>
    <source>
        <strain evidence="11">ATCC 51460 / DSM 7334 / H1</strain>
    </source>
</reference>
<evidence type="ECO:0000259" key="9">
    <source>
        <dbReference type="Pfam" id="PF01850"/>
    </source>
</evidence>
<feature type="binding site" evidence="8">
    <location>
        <position position="99"/>
    </location>
    <ligand>
        <name>Mg(2+)</name>
        <dbReference type="ChEBI" id="CHEBI:18420"/>
    </ligand>
</feature>
<evidence type="ECO:0000256" key="7">
    <source>
        <dbReference type="ARBA" id="ARBA00038093"/>
    </source>
</evidence>
<keyword evidence="6 8" id="KW-0460">Magnesium</keyword>
<dbReference type="KEGG" id="scd:Spica_0712"/>
<comment type="cofactor">
    <cofactor evidence="1 8">
        <name>Mg(2+)</name>
        <dbReference type="ChEBI" id="CHEBI:18420"/>
    </cofactor>
</comment>
<dbReference type="SUPFAM" id="SSF88723">
    <property type="entry name" value="PIN domain-like"/>
    <property type="match status" value="1"/>
</dbReference>
<gene>
    <name evidence="8" type="primary">vapC</name>
    <name evidence="10" type="ordered locus">Spica_0712</name>
</gene>
<dbReference type="GO" id="GO:0000287">
    <property type="term" value="F:magnesium ion binding"/>
    <property type="evidence" value="ECO:0007669"/>
    <property type="project" value="UniProtKB-UniRule"/>
</dbReference>
<dbReference type="Pfam" id="PF01850">
    <property type="entry name" value="PIN"/>
    <property type="match status" value="1"/>
</dbReference>
<dbReference type="PANTHER" id="PTHR33653">
    <property type="entry name" value="RIBONUCLEASE VAPC2"/>
    <property type="match status" value="1"/>
</dbReference>
<dbReference type="GO" id="GO:0090729">
    <property type="term" value="F:toxin activity"/>
    <property type="evidence" value="ECO:0007669"/>
    <property type="project" value="UniProtKB-KW"/>
</dbReference>
<comment type="function">
    <text evidence="8">Toxic component of a toxin-antitoxin (TA) system. An RNase.</text>
</comment>
<dbReference type="PANTHER" id="PTHR33653:SF1">
    <property type="entry name" value="RIBONUCLEASE VAPC2"/>
    <property type="match status" value="1"/>
</dbReference>
<keyword evidence="4 8" id="KW-0479">Metal-binding</keyword>
<name>F8EYS0_GRAC1</name>
<accession>F8EYS0</accession>
<dbReference type="HAMAP" id="MF_00265">
    <property type="entry name" value="VapC_Nob1"/>
    <property type="match status" value="1"/>
</dbReference>
<dbReference type="RefSeq" id="WP_013968178.1">
    <property type="nucleotide sequence ID" value="NC_015732.1"/>
</dbReference>
<keyword evidence="8" id="KW-0800">Toxin</keyword>
<dbReference type="GO" id="GO:0004540">
    <property type="term" value="F:RNA nuclease activity"/>
    <property type="evidence" value="ECO:0007669"/>
    <property type="project" value="InterPro"/>
</dbReference>
<comment type="similarity">
    <text evidence="7 8">Belongs to the PINc/VapC protein family.</text>
</comment>
<dbReference type="InterPro" id="IPR029060">
    <property type="entry name" value="PIN-like_dom_sf"/>
</dbReference>
<dbReference type="GO" id="GO:0016787">
    <property type="term" value="F:hydrolase activity"/>
    <property type="evidence" value="ECO:0007669"/>
    <property type="project" value="UniProtKB-KW"/>
</dbReference>